<evidence type="ECO:0000313" key="3">
    <source>
        <dbReference type="EMBL" id="OQK15156.1"/>
    </source>
</evidence>
<feature type="transmembrane region" description="Helical" evidence="1">
    <location>
        <begin position="12"/>
        <end position="30"/>
    </location>
</feature>
<organism evidence="3 4">
    <name type="scientific">Methyloprofundus sedimenti</name>
    <dbReference type="NCBI Taxonomy" id="1420851"/>
    <lineage>
        <taxon>Bacteria</taxon>
        <taxon>Pseudomonadati</taxon>
        <taxon>Pseudomonadota</taxon>
        <taxon>Gammaproteobacteria</taxon>
        <taxon>Methylococcales</taxon>
        <taxon>Methylococcaceae</taxon>
        <taxon>Methyloprofundus</taxon>
    </lineage>
</organism>
<sequence length="154" mass="16387">MLANKISLSNSKASYILSAILLLFCTAPFANERIGLVKTYTPDGFVVRQGVETALQTGSDIFQGDTLETGSEGAIGIIFKDGAVLTLGPNCKLSIDNFLFNPSEKKVSFVSRIIRGTVAFVSGAIGRISPDSVQFQTPTATLGLRGTKILIEVK</sequence>
<name>A0A1V8M0X3_9GAMM</name>
<reference evidence="3 4" key="1">
    <citation type="submission" date="2015-12" db="EMBL/GenBank/DDBJ databases">
        <authorList>
            <person name="Shamseldin A."/>
            <person name="Moawad H."/>
            <person name="Abd El-Rahim W.M."/>
            <person name="Sadowsky M.J."/>
        </authorList>
    </citation>
    <scope>NUCLEOTIDE SEQUENCE [LARGE SCALE GENOMIC DNA]</scope>
    <source>
        <strain evidence="3 4">WF1</strain>
    </source>
</reference>
<dbReference type="InterPro" id="IPR006860">
    <property type="entry name" value="FecR"/>
</dbReference>
<dbReference type="Pfam" id="PF04773">
    <property type="entry name" value="FecR"/>
    <property type="match status" value="1"/>
</dbReference>
<protein>
    <recommendedName>
        <fullName evidence="2">FecR protein domain-containing protein</fullName>
    </recommendedName>
</protein>
<evidence type="ECO:0000259" key="2">
    <source>
        <dbReference type="Pfam" id="PF04773"/>
    </source>
</evidence>
<keyword evidence="1" id="KW-0472">Membrane</keyword>
<keyword evidence="1" id="KW-1133">Transmembrane helix</keyword>
<comment type="caution">
    <text evidence="3">The sequence shown here is derived from an EMBL/GenBank/DDBJ whole genome shotgun (WGS) entry which is preliminary data.</text>
</comment>
<dbReference type="AlphaFoldDB" id="A0A1V8M0X3"/>
<keyword evidence="1" id="KW-0812">Transmembrane</keyword>
<dbReference type="PANTHER" id="PTHR38731">
    <property type="entry name" value="LIPL45-RELATED LIPOPROTEIN-RELATED"/>
    <property type="match status" value="1"/>
</dbReference>
<proteinExistence type="predicted"/>
<dbReference type="STRING" id="1420851.AU255_18505"/>
<accession>A0A1V8M0X3</accession>
<keyword evidence="4" id="KW-1185">Reference proteome</keyword>
<dbReference type="EMBL" id="LPUF01000005">
    <property type="protein sequence ID" value="OQK15156.1"/>
    <property type="molecule type" value="Genomic_DNA"/>
</dbReference>
<gene>
    <name evidence="3" type="ORF">AU255_18505</name>
</gene>
<evidence type="ECO:0000313" key="4">
    <source>
        <dbReference type="Proteomes" id="UP000191980"/>
    </source>
</evidence>
<dbReference type="Proteomes" id="UP000191980">
    <property type="component" value="Unassembled WGS sequence"/>
</dbReference>
<evidence type="ECO:0000256" key="1">
    <source>
        <dbReference type="SAM" id="Phobius"/>
    </source>
</evidence>
<feature type="domain" description="FecR protein" evidence="2">
    <location>
        <begin position="65"/>
        <end position="150"/>
    </location>
</feature>